<dbReference type="Pfam" id="PF01556">
    <property type="entry name" value="DnaJ_C"/>
    <property type="match status" value="1"/>
</dbReference>
<dbReference type="SUPFAM" id="SSF46565">
    <property type="entry name" value="Chaperone J-domain"/>
    <property type="match status" value="1"/>
</dbReference>
<dbReference type="InterPro" id="IPR001623">
    <property type="entry name" value="DnaJ_domain"/>
</dbReference>
<gene>
    <name evidence="3" type="ORF">LZC94_39165</name>
</gene>
<dbReference type="EMBL" id="CP089984">
    <property type="protein sequence ID" value="WXB13843.1"/>
    <property type="molecule type" value="Genomic_DNA"/>
</dbReference>
<dbReference type="InterPro" id="IPR008971">
    <property type="entry name" value="HSP40/DnaJ_pept-bd"/>
</dbReference>
<feature type="domain" description="J" evidence="2">
    <location>
        <begin position="4"/>
        <end position="69"/>
    </location>
</feature>
<name>A0ABZ2LVG8_9BACT</name>
<dbReference type="InterPro" id="IPR036869">
    <property type="entry name" value="J_dom_sf"/>
</dbReference>
<dbReference type="RefSeq" id="WP_394823459.1">
    <property type="nucleotide sequence ID" value="NZ_CP089984.1"/>
</dbReference>
<evidence type="ECO:0000313" key="3">
    <source>
        <dbReference type="EMBL" id="WXB13843.1"/>
    </source>
</evidence>
<keyword evidence="1" id="KW-0346">Stress response</keyword>
<dbReference type="CDD" id="cd10747">
    <property type="entry name" value="DnaJ_C"/>
    <property type="match status" value="1"/>
</dbReference>
<evidence type="ECO:0000256" key="1">
    <source>
        <dbReference type="ARBA" id="ARBA00023016"/>
    </source>
</evidence>
<dbReference type="PANTHER" id="PTHR43096">
    <property type="entry name" value="DNAJ HOMOLOG 1, MITOCHONDRIAL-RELATED"/>
    <property type="match status" value="1"/>
</dbReference>
<dbReference type="SMART" id="SM00271">
    <property type="entry name" value="DnaJ"/>
    <property type="match status" value="1"/>
</dbReference>
<evidence type="ECO:0000259" key="2">
    <source>
        <dbReference type="PROSITE" id="PS50076"/>
    </source>
</evidence>
<evidence type="ECO:0000313" key="4">
    <source>
        <dbReference type="Proteomes" id="UP001370348"/>
    </source>
</evidence>
<dbReference type="Pfam" id="PF00226">
    <property type="entry name" value="DnaJ"/>
    <property type="match status" value="1"/>
</dbReference>
<dbReference type="Gene3D" id="2.60.260.20">
    <property type="entry name" value="Urease metallochaperone UreE, N-terminal domain"/>
    <property type="match status" value="2"/>
</dbReference>
<keyword evidence="4" id="KW-1185">Reference proteome</keyword>
<dbReference type="InterPro" id="IPR002939">
    <property type="entry name" value="DnaJ_C"/>
</dbReference>
<dbReference type="PROSITE" id="PS50076">
    <property type="entry name" value="DNAJ_2"/>
    <property type="match status" value="1"/>
</dbReference>
<organism evidence="3 4">
    <name type="scientific">Pendulispora albinea</name>
    <dbReference type="NCBI Taxonomy" id="2741071"/>
    <lineage>
        <taxon>Bacteria</taxon>
        <taxon>Pseudomonadati</taxon>
        <taxon>Myxococcota</taxon>
        <taxon>Myxococcia</taxon>
        <taxon>Myxococcales</taxon>
        <taxon>Sorangiineae</taxon>
        <taxon>Pendulisporaceae</taxon>
        <taxon>Pendulispora</taxon>
    </lineage>
</organism>
<dbReference type="CDD" id="cd06257">
    <property type="entry name" value="DnaJ"/>
    <property type="match status" value="1"/>
</dbReference>
<dbReference type="PANTHER" id="PTHR43096:SF54">
    <property type="entry name" value="CHAPERONE PROTEIN DNAJ 1"/>
    <property type="match status" value="1"/>
</dbReference>
<dbReference type="PRINTS" id="PR00625">
    <property type="entry name" value="JDOMAIN"/>
</dbReference>
<dbReference type="InterPro" id="IPR018253">
    <property type="entry name" value="DnaJ_domain_CS"/>
</dbReference>
<reference evidence="3 4" key="1">
    <citation type="submission" date="2021-12" db="EMBL/GenBank/DDBJ databases">
        <title>Discovery of the Pendulisporaceae a myxobacterial family with distinct sporulation behavior and unique specialized metabolism.</title>
        <authorList>
            <person name="Garcia R."/>
            <person name="Popoff A."/>
            <person name="Bader C.D."/>
            <person name="Loehr J."/>
            <person name="Walesch S."/>
            <person name="Walt C."/>
            <person name="Boldt J."/>
            <person name="Bunk B."/>
            <person name="Haeckl F.J.F.P.J."/>
            <person name="Gunesch A.P."/>
            <person name="Birkelbach J."/>
            <person name="Nuebel U."/>
            <person name="Pietschmann T."/>
            <person name="Bach T."/>
            <person name="Mueller R."/>
        </authorList>
    </citation>
    <scope>NUCLEOTIDE SEQUENCE [LARGE SCALE GENOMIC DNA]</scope>
    <source>
        <strain evidence="3 4">MSr11954</strain>
    </source>
</reference>
<proteinExistence type="predicted"/>
<dbReference type="Gene3D" id="1.10.287.110">
    <property type="entry name" value="DnaJ domain"/>
    <property type="match status" value="1"/>
</dbReference>
<dbReference type="PROSITE" id="PS00636">
    <property type="entry name" value="DNAJ_1"/>
    <property type="match status" value="1"/>
</dbReference>
<dbReference type="Proteomes" id="UP001370348">
    <property type="component" value="Chromosome"/>
</dbReference>
<accession>A0ABZ2LVG8</accession>
<sequence length="319" mass="34645">MAEDLYSVLGVPKGADADTIKKAYRKLAQKLHPDKNPGNKQVETRFKAVNKAYDVLSDDSKRKLYDEFGEEGLREGFDPDRVRAYKQWASQQGGVRGAGGWSGDGGGVRIEDLFSNVATNPGAGGGDIFGDLFGRARRRGPVKGHDVESEVTIDFVSSVNGATLELRTEGGEPVTVRIPPGAYEGSRVRIAGQGGTSPNGGPRGDLVLVVHVESHPFFRRDDDDLHVDVPVTLKEAYQGAKIRVPTPDGFVSLRVPEGTQSGNVLRVRGKGISRKGRTPGDLYVHFLVRIPTDRSPETAELIEKIGEKDGDDPRKDLKF</sequence>
<dbReference type="SUPFAM" id="SSF49493">
    <property type="entry name" value="HSP40/DnaJ peptide-binding domain"/>
    <property type="match status" value="2"/>
</dbReference>
<protein>
    <submittedName>
        <fullName evidence="3">DnaJ domain-containing protein</fullName>
    </submittedName>
</protein>